<dbReference type="Proteomes" id="UP001596137">
    <property type="component" value="Unassembled WGS sequence"/>
</dbReference>
<organism evidence="1 2">
    <name type="scientific">Sphaerisporangium aureirubrum</name>
    <dbReference type="NCBI Taxonomy" id="1544736"/>
    <lineage>
        <taxon>Bacteria</taxon>
        <taxon>Bacillati</taxon>
        <taxon>Actinomycetota</taxon>
        <taxon>Actinomycetes</taxon>
        <taxon>Streptosporangiales</taxon>
        <taxon>Streptosporangiaceae</taxon>
        <taxon>Sphaerisporangium</taxon>
    </lineage>
</organism>
<name>A0ABW1NKP7_9ACTN</name>
<comment type="caution">
    <text evidence="1">The sequence shown here is derived from an EMBL/GenBank/DDBJ whole genome shotgun (WGS) entry which is preliminary data.</text>
</comment>
<reference evidence="2" key="1">
    <citation type="journal article" date="2019" name="Int. J. Syst. Evol. Microbiol.">
        <title>The Global Catalogue of Microorganisms (GCM) 10K type strain sequencing project: providing services to taxonomists for standard genome sequencing and annotation.</title>
        <authorList>
            <consortium name="The Broad Institute Genomics Platform"/>
            <consortium name="The Broad Institute Genome Sequencing Center for Infectious Disease"/>
            <person name="Wu L."/>
            <person name="Ma J."/>
        </authorList>
    </citation>
    <scope>NUCLEOTIDE SEQUENCE [LARGE SCALE GENOMIC DNA]</scope>
    <source>
        <strain evidence="2">JCM 30346</strain>
    </source>
</reference>
<sequence>MTFAEREILPAEKEGEVRATIVIRRLDQSETTTDSSGNSN</sequence>
<dbReference type="EMBL" id="JBHSRF010000029">
    <property type="protein sequence ID" value="MFC6083480.1"/>
    <property type="molecule type" value="Genomic_DNA"/>
</dbReference>
<dbReference type="RefSeq" id="WP_380755478.1">
    <property type="nucleotide sequence ID" value="NZ_JBHSRF010000029.1"/>
</dbReference>
<evidence type="ECO:0000313" key="1">
    <source>
        <dbReference type="EMBL" id="MFC6083480.1"/>
    </source>
</evidence>
<protein>
    <submittedName>
        <fullName evidence="1">Uncharacterized protein</fullName>
    </submittedName>
</protein>
<accession>A0ABW1NKP7</accession>
<evidence type="ECO:0000313" key="2">
    <source>
        <dbReference type="Proteomes" id="UP001596137"/>
    </source>
</evidence>
<keyword evidence="2" id="KW-1185">Reference proteome</keyword>
<gene>
    <name evidence="1" type="ORF">ACFP1K_20070</name>
</gene>
<proteinExistence type="predicted"/>